<evidence type="ECO:0000313" key="8">
    <source>
        <dbReference type="Proteomes" id="UP001208570"/>
    </source>
</evidence>
<evidence type="ECO:0000256" key="3">
    <source>
        <dbReference type="ARBA" id="ARBA00022741"/>
    </source>
</evidence>
<keyword evidence="5" id="KW-0067">ATP-binding</keyword>
<dbReference type="Pfam" id="PF01636">
    <property type="entry name" value="APH"/>
    <property type="match status" value="1"/>
</dbReference>
<evidence type="ECO:0000256" key="4">
    <source>
        <dbReference type="ARBA" id="ARBA00022777"/>
    </source>
</evidence>
<protein>
    <recommendedName>
        <fullName evidence="6">Aminoglycoside phosphotransferase domain-containing protein</fullName>
    </recommendedName>
</protein>
<dbReference type="PANTHER" id="PTHR34273:SF2">
    <property type="entry name" value="METHYLTHIORIBOSE KINASE"/>
    <property type="match status" value="1"/>
</dbReference>
<dbReference type="InterPro" id="IPR011009">
    <property type="entry name" value="Kinase-like_dom_sf"/>
</dbReference>
<dbReference type="Proteomes" id="UP001208570">
    <property type="component" value="Unassembled WGS sequence"/>
</dbReference>
<evidence type="ECO:0000256" key="5">
    <source>
        <dbReference type="ARBA" id="ARBA00022840"/>
    </source>
</evidence>
<evidence type="ECO:0000256" key="2">
    <source>
        <dbReference type="ARBA" id="ARBA00022679"/>
    </source>
</evidence>
<proteinExistence type="inferred from homology"/>
<evidence type="ECO:0000259" key="6">
    <source>
        <dbReference type="Pfam" id="PF01636"/>
    </source>
</evidence>
<evidence type="ECO:0000313" key="7">
    <source>
        <dbReference type="EMBL" id="KAK2162521.1"/>
    </source>
</evidence>
<dbReference type="AlphaFoldDB" id="A0AAD9NBW6"/>
<dbReference type="SUPFAM" id="SSF56112">
    <property type="entry name" value="Protein kinase-like (PK-like)"/>
    <property type="match status" value="1"/>
</dbReference>
<evidence type="ECO:0000256" key="1">
    <source>
        <dbReference type="ARBA" id="ARBA00010165"/>
    </source>
</evidence>
<comment type="caution">
    <text evidence="7">The sequence shown here is derived from an EMBL/GenBank/DDBJ whole genome shotgun (WGS) entry which is preliminary data.</text>
</comment>
<accession>A0AAD9NBW6</accession>
<sequence length="414" mass="46497">MILGVLLVSSGGLTVRHLAFGAKDHRFDPSKRSKLFLGLISPLTTSWCPEDDLLVKKISTHHLFDIYNVKALPTGLAYTVKTRSQSAKSSPAIESYFIREDEATRYLNDLIEGLTAKILAFDVKLATAVQEDLSGYETLWHRIIDQSRVDHGITCCMARLLAQLHRVTSSLHINKDKQKEIQQIFRTSTVSELSVEQAFTKLLQIDSLGADLDQEVRTAAESTMRQPHFVATVNAVKEIYASNRKCVIHGNINLCSIIIKDQLHIKFVDFGYAQMGPGTYDLGTLVAGYMTAYYVHILTEEDSSSHRQVAHCMLDSVRKTIDTYLEQVSASGTDEQYRITFFQEVTAFTAIQLITRALNSTSCSDCDLSANVRVNILQSGHRLLSKYSAIDNVFDRRKYLAIDGHYKLRKTDGF</sequence>
<keyword evidence="3" id="KW-0547">Nucleotide-binding</keyword>
<dbReference type="EMBL" id="JAODUP010000097">
    <property type="protein sequence ID" value="KAK2162521.1"/>
    <property type="molecule type" value="Genomic_DNA"/>
</dbReference>
<keyword evidence="8" id="KW-1185">Reference proteome</keyword>
<keyword evidence="4" id="KW-0418">Kinase</keyword>
<dbReference type="GO" id="GO:0005524">
    <property type="term" value="F:ATP binding"/>
    <property type="evidence" value="ECO:0007669"/>
    <property type="project" value="UniProtKB-KW"/>
</dbReference>
<dbReference type="GO" id="GO:0016301">
    <property type="term" value="F:kinase activity"/>
    <property type="evidence" value="ECO:0007669"/>
    <property type="project" value="UniProtKB-KW"/>
</dbReference>
<dbReference type="Gene3D" id="3.90.1200.10">
    <property type="match status" value="1"/>
</dbReference>
<dbReference type="PANTHER" id="PTHR34273">
    <property type="entry name" value="METHYLTHIORIBOSE KINASE"/>
    <property type="match status" value="1"/>
</dbReference>
<name>A0AAD9NBW6_9ANNE</name>
<feature type="domain" description="Aminoglycoside phosphotransferase" evidence="6">
    <location>
        <begin position="156"/>
        <end position="290"/>
    </location>
</feature>
<organism evidence="7 8">
    <name type="scientific">Paralvinella palmiformis</name>
    <dbReference type="NCBI Taxonomy" id="53620"/>
    <lineage>
        <taxon>Eukaryota</taxon>
        <taxon>Metazoa</taxon>
        <taxon>Spiralia</taxon>
        <taxon>Lophotrochozoa</taxon>
        <taxon>Annelida</taxon>
        <taxon>Polychaeta</taxon>
        <taxon>Sedentaria</taxon>
        <taxon>Canalipalpata</taxon>
        <taxon>Terebellida</taxon>
        <taxon>Terebelliformia</taxon>
        <taxon>Alvinellidae</taxon>
        <taxon>Paralvinella</taxon>
    </lineage>
</organism>
<gene>
    <name evidence="7" type="ORF">LSH36_97g07081</name>
</gene>
<comment type="similarity">
    <text evidence="1">Belongs to the methylthioribose kinase family.</text>
</comment>
<keyword evidence="2" id="KW-0808">Transferase</keyword>
<dbReference type="InterPro" id="IPR002575">
    <property type="entry name" value="Aminoglycoside_PTrfase"/>
</dbReference>
<reference evidence="7" key="1">
    <citation type="journal article" date="2023" name="Mol. Biol. Evol.">
        <title>Third-Generation Sequencing Reveals the Adaptive Role of the Epigenome in Three Deep-Sea Polychaetes.</title>
        <authorList>
            <person name="Perez M."/>
            <person name="Aroh O."/>
            <person name="Sun Y."/>
            <person name="Lan Y."/>
            <person name="Juniper S.K."/>
            <person name="Young C.R."/>
            <person name="Angers B."/>
            <person name="Qian P.Y."/>
        </authorList>
    </citation>
    <scope>NUCLEOTIDE SEQUENCE</scope>
    <source>
        <strain evidence="7">P08H-3</strain>
    </source>
</reference>